<comment type="caution">
    <text evidence="2">The sequence shown here is derived from an EMBL/GenBank/DDBJ whole genome shotgun (WGS) entry which is preliminary data.</text>
</comment>
<proteinExistence type="predicted"/>
<evidence type="ECO:0000313" key="3">
    <source>
        <dbReference type="Proteomes" id="UP000187209"/>
    </source>
</evidence>
<protein>
    <submittedName>
        <fullName evidence="2">Uncharacterized protein</fullName>
    </submittedName>
</protein>
<dbReference type="Proteomes" id="UP000187209">
    <property type="component" value="Unassembled WGS sequence"/>
</dbReference>
<dbReference type="EMBL" id="MPUH01000482">
    <property type="protein sequence ID" value="OMJ79218.1"/>
    <property type="molecule type" value="Genomic_DNA"/>
</dbReference>
<name>A0A1R2BR18_9CILI</name>
<accession>A0A1R2BR18</accession>
<dbReference type="OrthoDB" id="10553430at2759"/>
<organism evidence="2 3">
    <name type="scientific">Stentor coeruleus</name>
    <dbReference type="NCBI Taxonomy" id="5963"/>
    <lineage>
        <taxon>Eukaryota</taxon>
        <taxon>Sar</taxon>
        <taxon>Alveolata</taxon>
        <taxon>Ciliophora</taxon>
        <taxon>Postciliodesmatophora</taxon>
        <taxon>Heterotrichea</taxon>
        <taxon>Heterotrichida</taxon>
        <taxon>Stentoridae</taxon>
        <taxon>Stentor</taxon>
    </lineage>
</organism>
<reference evidence="2 3" key="1">
    <citation type="submission" date="2016-11" db="EMBL/GenBank/DDBJ databases">
        <title>The macronuclear genome of Stentor coeruleus: a giant cell with tiny introns.</title>
        <authorList>
            <person name="Slabodnick M."/>
            <person name="Ruby J.G."/>
            <person name="Reiff S.B."/>
            <person name="Swart E.C."/>
            <person name="Gosai S."/>
            <person name="Prabakaran S."/>
            <person name="Witkowska E."/>
            <person name="Larue G.E."/>
            <person name="Fisher S."/>
            <person name="Freeman R.M."/>
            <person name="Gunawardena J."/>
            <person name="Chu W."/>
            <person name="Stover N.A."/>
            <person name="Gregory B.D."/>
            <person name="Nowacki M."/>
            <person name="Derisi J."/>
            <person name="Roy S.W."/>
            <person name="Marshall W.F."/>
            <person name="Sood P."/>
        </authorList>
    </citation>
    <scope>NUCLEOTIDE SEQUENCE [LARGE SCALE GENOMIC DNA]</scope>
    <source>
        <strain evidence="2">WM001</strain>
    </source>
</reference>
<feature type="region of interest" description="Disordered" evidence="1">
    <location>
        <begin position="1"/>
        <end position="23"/>
    </location>
</feature>
<dbReference type="AlphaFoldDB" id="A0A1R2BR18"/>
<evidence type="ECO:0000313" key="2">
    <source>
        <dbReference type="EMBL" id="OMJ79218.1"/>
    </source>
</evidence>
<evidence type="ECO:0000256" key="1">
    <source>
        <dbReference type="SAM" id="MobiDB-lite"/>
    </source>
</evidence>
<gene>
    <name evidence="2" type="ORF">SteCoe_20820</name>
</gene>
<sequence>MSITSSESSDEIPQLPCANPSEHIEYPHKEPSAESEFYEFFNSLFSINLGEADQQEIKAFCSVLERATINVREKLAADDRIENFIYTIIVRADVMVSDLIEIYAPVESEKFIKLIPILIWIFLSQKSKRFVEPLLVKYYESMKTKYQDFLKNITYGGEINRLSHTPISNEEKSQVVLIYLACYLYNLESITEGSVKCFLALVRNMITGIDSPPYNLITIDEDIQFRKANMISSEPLIGSQHKILQHKFSREEVLIILYIISKFPDYYNISRKFTTELFLTYCQKELIPEGIFLCQYLLTSVIID</sequence>
<keyword evidence="3" id="KW-1185">Reference proteome</keyword>